<dbReference type="PANTHER" id="PTHR47510">
    <property type="entry name" value="REVERSE TRANSCRIPTASE DOMAIN-CONTAINING PROTEIN"/>
    <property type="match status" value="1"/>
</dbReference>
<evidence type="ECO:0000313" key="3">
    <source>
        <dbReference type="Proteomes" id="UP001231518"/>
    </source>
</evidence>
<keyword evidence="3" id="KW-1185">Reference proteome</keyword>
<evidence type="ECO:0000313" key="2">
    <source>
        <dbReference type="EMBL" id="KAJ8713310.1"/>
    </source>
</evidence>
<name>A0AAD7YG33_MYTSE</name>
<proteinExistence type="predicted"/>
<dbReference type="Proteomes" id="UP001231518">
    <property type="component" value="Chromosome 4"/>
</dbReference>
<organism evidence="2 3">
    <name type="scientific">Mythimna separata</name>
    <name type="common">Oriental armyworm</name>
    <name type="synonym">Pseudaletia separata</name>
    <dbReference type="NCBI Taxonomy" id="271217"/>
    <lineage>
        <taxon>Eukaryota</taxon>
        <taxon>Metazoa</taxon>
        <taxon>Ecdysozoa</taxon>
        <taxon>Arthropoda</taxon>
        <taxon>Hexapoda</taxon>
        <taxon>Insecta</taxon>
        <taxon>Pterygota</taxon>
        <taxon>Neoptera</taxon>
        <taxon>Endopterygota</taxon>
        <taxon>Lepidoptera</taxon>
        <taxon>Glossata</taxon>
        <taxon>Ditrysia</taxon>
        <taxon>Noctuoidea</taxon>
        <taxon>Noctuidae</taxon>
        <taxon>Noctuinae</taxon>
        <taxon>Hadenini</taxon>
        <taxon>Mythimna</taxon>
    </lineage>
</organism>
<sequence length="304" mass="34903">MLIHRAANLATTKRKGQPPKNNNYSKEIKEKIKKRRQLRKVWQNTGYPNDKTAFNKFSAELKNLINNEENGKIQNMLSSLDPTADTNYSLWKVTKNMKRPKTHIPAVNNNKGGWARSDPEKATTFAKHFSNVFNPHPESCREHTEEVINCLESPNQMCSPLQSTSPKEIFQEIKKLKEGKAPGYDYIDAKLLKKFPYKAVMKLVHIFNACLRLEHFPGQWKIAQIIMIPKPGKPLEQTNSYRPISLLPVIGKLFERILLNRIKVHLNSINSDSVKVMGQSNKFTVLSTLLAEVWKISYTALQCF</sequence>
<accession>A0AAD7YG33</accession>
<evidence type="ECO:0000256" key="1">
    <source>
        <dbReference type="SAM" id="MobiDB-lite"/>
    </source>
</evidence>
<protein>
    <recommendedName>
        <fullName evidence="4">RNA-directed DNA polymerase from mobile element jockey</fullName>
    </recommendedName>
</protein>
<feature type="region of interest" description="Disordered" evidence="1">
    <location>
        <begin position="1"/>
        <end position="25"/>
    </location>
</feature>
<dbReference type="EMBL" id="JARGEI010000020">
    <property type="protein sequence ID" value="KAJ8713310.1"/>
    <property type="molecule type" value="Genomic_DNA"/>
</dbReference>
<reference evidence="2" key="1">
    <citation type="submission" date="2023-03" db="EMBL/GenBank/DDBJ databases">
        <title>Chromosome-level genomes of two armyworms, Mythimna separata and Mythimna loreyi, provide insights into the biosynthesis and reception of sex pheromones.</title>
        <authorList>
            <person name="Zhao H."/>
        </authorList>
    </citation>
    <scope>NUCLEOTIDE SEQUENCE</scope>
    <source>
        <strain evidence="2">BeijingLab</strain>
        <tissue evidence="2">Pupa</tissue>
    </source>
</reference>
<dbReference type="GO" id="GO:0071897">
    <property type="term" value="P:DNA biosynthetic process"/>
    <property type="evidence" value="ECO:0007669"/>
    <property type="project" value="UniProtKB-ARBA"/>
</dbReference>
<dbReference type="PANTHER" id="PTHR47510:SF3">
    <property type="entry name" value="ENDO_EXONUCLEASE_PHOSPHATASE DOMAIN-CONTAINING PROTEIN"/>
    <property type="match status" value="1"/>
</dbReference>
<comment type="caution">
    <text evidence="2">The sequence shown here is derived from an EMBL/GenBank/DDBJ whole genome shotgun (WGS) entry which is preliminary data.</text>
</comment>
<dbReference type="InterPro" id="IPR043502">
    <property type="entry name" value="DNA/RNA_pol_sf"/>
</dbReference>
<dbReference type="AlphaFoldDB" id="A0AAD7YG33"/>
<dbReference type="SUPFAM" id="SSF56672">
    <property type="entry name" value="DNA/RNA polymerases"/>
    <property type="match status" value="1"/>
</dbReference>
<evidence type="ECO:0008006" key="4">
    <source>
        <dbReference type="Google" id="ProtNLM"/>
    </source>
</evidence>
<gene>
    <name evidence="2" type="ORF">PYW07_013680</name>
</gene>